<proteinExistence type="predicted"/>
<protein>
    <submittedName>
        <fullName evidence="3">HAD family hydrolase</fullName>
    </submittedName>
</protein>
<evidence type="ECO:0000256" key="1">
    <source>
        <dbReference type="ARBA" id="ARBA00022801"/>
    </source>
</evidence>
<organism evidence="3 4">
    <name type="scientific">Paenibacillus amylolyticus</name>
    <dbReference type="NCBI Taxonomy" id="1451"/>
    <lineage>
        <taxon>Bacteria</taxon>
        <taxon>Bacillati</taxon>
        <taxon>Bacillota</taxon>
        <taxon>Bacilli</taxon>
        <taxon>Bacillales</taxon>
        <taxon>Paenibacillaceae</taxon>
        <taxon>Paenibacillus</taxon>
    </lineage>
</organism>
<keyword evidence="1 3" id="KW-0378">Hydrolase</keyword>
<dbReference type="GO" id="GO:0016787">
    <property type="term" value="F:hydrolase activity"/>
    <property type="evidence" value="ECO:0007669"/>
    <property type="project" value="UniProtKB-KW"/>
</dbReference>
<keyword evidence="2" id="KW-0460">Magnesium</keyword>
<dbReference type="InterPro" id="IPR023198">
    <property type="entry name" value="PGP-like_dom2"/>
</dbReference>
<dbReference type="InterPro" id="IPR036412">
    <property type="entry name" value="HAD-like_sf"/>
</dbReference>
<dbReference type="InterPro" id="IPR041492">
    <property type="entry name" value="HAD_2"/>
</dbReference>
<dbReference type="Proteomes" id="UP000323664">
    <property type="component" value="Unassembled WGS sequence"/>
</dbReference>
<dbReference type="InterPro" id="IPR051400">
    <property type="entry name" value="HAD-like_hydrolase"/>
</dbReference>
<evidence type="ECO:0000313" key="4">
    <source>
        <dbReference type="Proteomes" id="UP000323664"/>
    </source>
</evidence>
<dbReference type="Pfam" id="PF13419">
    <property type="entry name" value="HAD_2"/>
    <property type="match status" value="1"/>
</dbReference>
<comment type="caution">
    <text evidence="3">The sequence shown here is derived from an EMBL/GenBank/DDBJ whole genome shotgun (WGS) entry which is preliminary data.</text>
</comment>
<dbReference type="AlphaFoldDB" id="A0A5M9WWQ8"/>
<dbReference type="EMBL" id="RIAS01000011">
    <property type="protein sequence ID" value="KAA8785952.1"/>
    <property type="molecule type" value="Genomic_DNA"/>
</dbReference>
<gene>
    <name evidence="3" type="ORF">EC604_19125</name>
</gene>
<evidence type="ECO:0000256" key="2">
    <source>
        <dbReference type="ARBA" id="ARBA00022842"/>
    </source>
</evidence>
<name>A0A5M9WWQ8_PAEAM</name>
<dbReference type="Gene3D" id="3.40.50.1000">
    <property type="entry name" value="HAD superfamily/HAD-like"/>
    <property type="match status" value="1"/>
</dbReference>
<dbReference type="SFLD" id="SFLDS00003">
    <property type="entry name" value="Haloacid_Dehalogenase"/>
    <property type="match status" value="1"/>
</dbReference>
<dbReference type="SUPFAM" id="SSF56784">
    <property type="entry name" value="HAD-like"/>
    <property type="match status" value="1"/>
</dbReference>
<accession>A0A5M9WWQ8</accession>
<dbReference type="PANTHER" id="PTHR46470">
    <property type="entry name" value="N-ACYLNEURAMINATE-9-PHOSPHATASE"/>
    <property type="match status" value="1"/>
</dbReference>
<reference evidence="3 4" key="1">
    <citation type="journal article" date="2019" name="J. Ind. Microbiol. Biotechnol.">
        <title>Paenibacillus amylolyticus 27C64 has a diverse set of carbohydrate-active enzymes and complete pectin deconstruction system.</title>
        <authorList>
            <person name="Keggi C."/>
            <person name="Doran-Peterson J."/>
        </authorList>
    </citation>
    <scope>NUCLEOTIDE SEQUENCE [LARGE SCALE GENOMIC DNA]</scope>
    <source>
        <strain evidence="3 4">27C64</strain>
    </source>
</reference>
<dbReference type="OrthoDB" id="6101375at2"/>
<evidence type="ECO:0000313" key="3">
    <source>
        <dbReference type="EMBL" id="KAA8785952.1"/>
    </source>
</evidence>
<sequence length="254" mass="29803">MTLFKQHILFDLDDTLVYCNKYFNLVLGEFFENMQQWFDGHALTTQQIREKQLEIDVTGVNKVGFASHHFPQSLIDTYRYFSRKYERATSTKEETYLSKLGMSVYTQDVEPYPHMVETLEELKSAGHSLYLYTGGETVIQQRKIDQMKLSIYFDDRIYIRQHKNIEALEGILSKGPFDRRATWMIGNSLRTDIMPAVNAGIHSIYIKQPNEWQYNIVELQPNPETSMYTITALEEVPKVIHEDIKQKQQKRTLG</sequence>
<dbReference type="InterPro" id="IPR023214">
    <property type="entry name" value="HAD_sf"/>
</dbReference>
<dbReference type="SFLD" id="SFLDG01129">
    <property type="entry name" value="C1.5:_HAD__Beta-PGM__Phosphata"/>
    <property type="match status" value="1"/>
</dbReference>
<dbReference type="RefSeq" id="WP_123065709.1">
    <property type="nucleotide sequence ID" value="NZ_RIAS01000011.1"/>
</dbReference>
<dbReference type="Gene3D" id="1.10.150.240">
    <property type="entry name" value="Putative phosphatase, domain 2"/>
    <property type="match status" value="1"/>
</dbReference>